<accession>A0A8T5VMV1</accession>
<evidence type="ECO:0000313" key="1">
    <source>
        <dbReference type="EMBL" id="UPT92190.1"/>
    </source>
</evidence>
<reference evidence="1" key="2">
    <citation type="submission" date="2022-04" db="EMBL/GenBank/DDBJ databases">
        <authorList>
            <person name="Bromfield E.S.P."/>
            <person name="Cloutier S."/>
        </authorList>
    </citation>
    <scope>NUCLEOTIDE SEQUENCE</scope>
    <source>
        <strain evidence="1">1S5</strain>
        <plasmid evidence="1">pBb1S5a</plasmid>
    </source>
</reference>
<dbReference type="RefSeq" id="WP_166106928.1">
    <property type="nucleotide sequence ID" value="NZ_CP096252.1"/>
</dbReference>
<evidence type="ECO:0000313" key="2">
    <source>
        <dbReference type="Proteomes" id="UP000551709"/>
    </source>
</evidence>
<dbReference type="EMBL" id="CP096256">
    <property type="protein sequence ID" value="UPT92190.1"/>
    <property type="molecule type" value="Genomic_DNA"/>
</dbReference>
<dbReference type="Proteomes" id="UP000551709">
    <property type="component" value="Plasmid pBb1S5a"/>
</dbReference>
<sequence>MISLTGNSDQVKVGAAILPETISEGAGSARDVEDLRGGQEFRHRQYLPHTAQATVGAVIPSKFEPMWLV</sequence>
<gene>
    <name evidence="1" type="ORF">HAP41_0000048935</name>
</gene>
<name>A0A8T5VMV1_9BRAD</name>
<reference evidence="1" key="1">
    <citation type="journal article" date="2017" name="Syst. Appl. Microbiol.">
        <title>Soybeans inoculated with root zone soils of Canadian native legumes harbour diverse and novel Bradyrhizobium spp. that possess agricultural potential.</title>
        <authorList>
            <person name="Bromfield E.S.P."/>
            <person name="Cloutier S."/>
            <person name="Tambong J.T."/>
            <person name="Tran Thi T.V."/>
        </authorList>
    </citation>
    <scope>NUCLEOTIDE SEQUENCE</scope>
    <source>
        <strain evidence="1">1S5</strain>
    </source>
</reference>
<dbReference type="AlphaFoldDB" id="A0A8T5VMV1"/>
<keyword evidence="1" id="KW-0614">Plasmid</keyword>
<organism evidence="1 2">
    <name type="scientific">Bradyrhizobium barranii subsp. apii</name>
    <dbReference type="NCBI Taxonomy" id="2819348"/>
    <lineage>
        <taxon>Bacteria</taxon>
        <taxon>Pseudomonadati</taxon>
        <taxon>Pseudomonadota</taxon>
        <taxon>Alphaproteobacteria</taxon>
        <taxon>Hyphomicrobiales</taxon>
        <taxon>Nitrobacteraceae</taxon>
        <taxon>Bradyrhizobium</taxon>
        <taxon>Bradyrhizobium barranii</taxon>
    </lineage>
</organism>
<geneLocation type="plasmid" evidence="1 2">
    <name>pBb1S5a</name>
</geneLocation>
<proteinExistence type="predicted"/>
<protein>
    <submittedName>
        <fullName evidence="1">Uncharacterized protein</fullName>
    </submittedName>
</protein>